<name>A0A5R8KD23_9BACT</name>
<dbReference type="PROSITE" id="PS51733">
    <property type="entry name" value="BPL_LPL_CATALYTIC"/>
    <property type="match status" value="1"/>
</dbReference>
<dbReference type="OrthoDB" id="9788148at2"/>
<proteinExistence type="predicted"/>
<organism evidence="2 3">
    <name type="scientific">Phragmitibacter flavus</name>
    <dbReference type="NCBI Taxonomy" id="2576071"/>
    <lineage>
        <taxon>Bacteria</taxon>
        <taxon>Pseudomonadati</taxon>
        <taxon>Verrucomicrobiota</taxon>
        <taxon>Verrucomicrobiia</taxon>
        <taxon>Verrucomicrobiales</taxon>
        <taxon>Verrucomicrobiaceae</taxon>
        <taxon>Phragmitibacter</taxon>
    </lineage>
</organism>
<sequence length="233" mass="25621">MLLDTLSLWLDATPHDAALNMAIDEAMLLSATGPWMRVYRWEKPSLSIGFSQNLSLVPAGQKHWPLVRRWTGGGVVVHDGDWTYTLGSPPGTPLFDERATETYRWIHQAMINAMDHAGLPGGQLQPENTSDGMGVCFVEPAKFDVVWQNQKIAGAAQRRTRQGFLHQGSVQQAPLPSNFGTLFASQLAKKVVQLDDLATITDLLPAAQLLIDTKYGTESWTTSRTVQPQPAVS</sequence>
<dbReference type="PANTHER" id="PTHR43679:SF2">
    <property type="entry name" value="OCTANOYL-[GCVH]:PROTEIN N-OCTANOYLTRANSFERASE"/>
    <property type="match status" value="1"/>
</dbReference>
<dbReference type="PANTHER" id="PTHR43679">
    <property type="entry name" value="OCTANOYLTRANSFERASE LIPM-RELATED"/>
    <property type="match status" value="1"/>
</dbReference>
<dbReference type="AlphaFoldDB" id="A0A5R8KD23"/>
<protein>
    <submittedName>
        <fullName evidence="2">Lipoate--protein ligase family protein</fullName>
    </submittedName>
</protein>
<evidence type="ECO:0000259" key="1">
    <source>
        <dbReference type="PROSITE" id="PS51733"/>
    </source>
</evidence>
<keyword evidence="2" id="KW-0436">Ligase</keyword>
<feature type="domain" description="BPL/LPL catalytic" evidence="1">
    <location>
        <begin position="30"/>
        <end position="219"/>
    </location>
</feature>
<accession>A0A5R8KD23</accession>
<reference evidence="2 3" key="1">
    <citation type="submission" date="2019-05" db="EMBL/GenBank/DDBJ databases">
        <title>Verrucobacter flavum gen. nov., sp. nov. a new member of the family Verrucomicrobiaceae.</title>
        <authorList>
            <person name="Szuroczki S."/>
            <person name="Abbaszade G."/>
            <person name="Szabo A."/>
            <person name="Felfoldi T."/>
            <person name="Schumann P."/>
            <person name="Boka K."/>
            <person name="Keki Z."/>
            <person name="Toumi M."/>
            <person name="Toth E."/>
        </authorList>
    </citation>
    <scope>NUCLEOTIDE SEQUENCE [LARGE SCALE GENOMIC DNA]</scope>
    <source>
        <strain evidence="2 3">MG-N-17</strain>
    </source>
</reference>
<dbReference type="EMBL" id="VAUV01000009">
    <property type="protein sequence ID" value="TLD70147.1"/>
    <property type="molecule type" value="Genomic_DNA"/>
</dbReference>
<dbReference type="SUPFAM" id="SSF55681">
    <property type="entry name" value="Class II aaRS and biotin synthetases"/>
    <property type="match status" value="1"/>
</dbReference>
<gene>
    <name evidence="2" type="ORF">FEM03_13210</name>
</gene>
<dbReference type="GO" id="GO:0016874">
    <property type="term" value="F:ligase activity"/>
    <property type="evidence" value="ECO:0007669"/>
    <property type="project" value="UniProtKB-KW"/>
</dbReference>
<dbReference type="InterPro" id="IPR004143">
    <property type="entry name" value="BPL_LPL_catalytic"/>
</dbReference>
<dbReference type="Gene3D" id="3.30.930.10">
    <property type="entry name" value="Bira Bifunctional Protein, Domain 2"/>
    <property type="match status" value="1"/>
</dbReference>
<evidence type="ECO:0000313" key="2">
    <source>
        <dbReference type="EMBL" id="TLD70147.1"/>
    </source>
</evidence>
<dbReference type="Pfam" id="PF21948">
    <property type="entry name" value="LplA-B_cat"/>
    <property type="match status" value="1"/>
</dbReference>
<dbReference type="InterPro" id="IPR050664">
    <property type="entry name" value="Octanoyltrans_LipM/LipL"/>
</dbReference>
<keyword evidence="3" id="KW-1185">Reference proteome</keyword>
<comment type="caution">
    <text evidence="2">The sequence shown here is derived from an EMBL/GenBank/DDBJ whole genome shotgun (WGS) entry which is preliminary data.</text>
</comment>
<dbReference type="RefSeq" id="WP_138086744.1">
    <property type="nucleotide sequence ID" value="NZ_VAUV01000009.1"/>
</dbReference>
<evidence type="ECO:0000313" key="3">
    <source>
        <dbReference type="Proteomes" id="UP000306196"/>
    </source>
</evidence>
<dbReference type="InterPro" id="IPR045864">
    <property type="entry name" value="aa-tRNA-synth_II/BPL/LPL"/>
</dbReference>
<dbReference type="Proteomes" id="UP000306196">
    <property type="component" value="Unassembled WGS sequence"/>
</dbReference>